<name>A0A0F9VRH6_9ZZZZ</name>
<comment type="caution">
    <text evidence="3">The sequence shown here is derived from an EMBL/GenBank/DDBJ whole genome shotgun (WGS) entry which is preliminary data.</text>
</comment>
<reference evidence="3" key="1">
    <citation type="journal article" date="2015" name="Nature">
        <title>Complex archaea that bridge the gap between prokaryotes and eukaryotes.</title>
        <authorList>
            <person name="Spang A."/>
            <person name="Saw J.H."/>
            <person name="Jorgensen S.L."/>
            <person name="Zaremba-Niedzwiedzka K."/>
            <person name="Martijn J."/>
            <person name="Lind A.E."/>
            <person name="van Eijk R."/>
            <person name="Schleper C."/>
            <person name="Guy L."/>
            <person name="Ettema T.J."/>
        </authorList>
    </citation>
    <scope>NUCLEOTIDE SEQUENCE</scope>
</reference>
<dbReference type="InterPro" id="IPR012338">
    <property type="entry name" value="Beta-lactam/transpept-like"/>
</dbReference>
<proteinExistence type="inferred from homology"/>
<comment type="similarity">
    <text evidence="1">Belongs to the peptidase S13 family.</text>
</comment>
<accession>A0A0F9VRH6</accession>
<dbReference type="InterPro" id="IPR000667">
    <property type="entry name" value="Peptidase_S13"/>
</dbReference>
<dbReference type="PANTHER" id="PTHR30023:SF0">
    <property type="entry name" value="PENICILLIN-SENSITIVE CARBOXYPEPTIDASE A"/>
    <property type="match status" value="1"/>
</dbReference>
<dbReference type="GO" id="GO:0004185">
    <property type="term" value="F:serine-type carboxypeptidase activity"/>
    <property type="evidence" value="ECO:0007669"/>
    <property type="project" value="InterPro"/>
</dbReference>
<organism evidence="3">
    <name type="scientific">marine sediment metagenome</name>
    <dbReference type="NCBI Taxonomy" id="412755"/>
    <lineage>
        <taxon>unclassified sequences</taxon>
        <taxon>metagenomes</taxon>
        <taxon>ecological metagenomes</taxon>
    </lineage>
</organism>
<evidence type="ECO:0008006" key="4">
    <source>
        <dbReference type="Google" id="ProtNLM"/>
    </source>
</evidence>
<dbReference type="GO" id="GO:0006508">
    <property type="term" value="P:proteolysis"/>
    <property type="evidence" value="ECO:0007669"/>
    <property type="project" value="InterPro"/>
</dbReference>
<dbReference type="PRINTS" id="PR00922">
    <property type="entry name" value="DADACBPTASE3"/>
</dbReference>
<keyword evidence="2" id="KW-0378">Hydrolase</keyword>
<dbReference type="InterPro" id="IPR006311">
    <property type="entry name" value="TAT_signal"/>
</dbReference>
<dbReference type="SUPFAM" id="SSF56601">
    <property type="entry name" value="beta-lactamase/transpeptidase-like"/>
    <property type="match status" value="1"/>
</dbReference>
<dbReference type="EMBL" id="LAZR01000030">
    <property type="protein sequence ID" value="KKO02528.1"/>
    <property type="molecule type" value="Genomic_DNA"/>
</dbReference>
<dbReference type="PROSITE" id="PS51318">
    <property type="entry name" value="TAT"/>
    <property type="match status" value="1"/>
</dbReference>
<dbReference type="Gene3D" id="3.40.710.10">
    <property type="entry name" value="DD-peptidase/beta-lactamase superfamily"/>
    <property type="match status" value="2"/>
</dbReference>
<evidence type="ECO:0000256" key="2">
    <source>
        <dbReference type="ARBA" id="ARBA00022801"/>
    </source>
</evidence>
<evidence type="ECO:0000256" key="1">
    <source>
        <dbReference type="ARBA" id="ARBA00006096"/>
    </source>
</evidence>
<dbReference type="NCBIfam" id="TIGR00666">
    <property type="entry name" value="PBP4"/>
    <property type="match status" value="1"/>
</dbReference>
<protein>
    <recommendedName>
        <fullName evidence="4">D-alanyl-D-alanine carboxypeptidase/D-alanyl-D-alanine-endopeptidase</fullName>
    </recommendedName>
</protein>
<gene>
    <name evidence="3" type="ORF">LCGC14_0104830</name>
</gene>
<dbReference type="AlphaFoldDB" id="A0A0F9VRH6"/>
<evidence type="ECO:0000313" key="3">
    <source>
        <dbReference type="EMBL" id="KKO02528.1"/>
    </source>
</evidence>
<dbReference type="Gene3D" id="3.50.80.20">
    <property type="entry name" value="D-Ala-D-Ala carboxypeptidase C, peptidase S13"/>
    <property type="match status" value="1"/>
</dbReference>
<sequence length="503" mass="53710">MKTVLSRRFFLGSAAAGIIAPAAFAAPPTESLRPVLRGDDLFRQSIPSAQELIDKAKLDGMVTFSLADAETGAVLEQHGPLEGMPPASVTKAITALYALDTLGAAHQFETRIMATGGVVGGEVQGDLILVGGGDPTLDTAGLARLVDDLKAAGIIGVKGELKVYEHSLPMFALIDADQPDHVGYNPAVSGLALNFNRVHFEWKRENGGYAVTMDGRSGSYRPDVAMAAMEISDRSAPVFTYRDAGTRDDWSVAQSALGNGGSRWLPVRKPGLYAGDIFKTLAGSQGIRLRDMSLITSLPEGEVLVARKSAPLRDILRDMLKYSNNLIAEMAGLSATVYRTGTPVSLRASAAEMNVWAKANLGMNAPALVDHSGLGEDSRVSSQDMVTALVRIHGSGILKPLLKSITLRDSKGRPVQNHPIKVEAKTGTLNFVSALAGYLTAPDGRVMAFAVFTADMPRRATLTRAQRERPDGGRAWNGRAKRLQQGLIERWGAFHQTKDTAAL</sequence>
<dbReference type="GO" id="GO:0000270">
    <property type="term" value="P:peptidoglycan metabolic process"/>
    <property type="evidence" value="ECO:0007669"/>
    <property type="project" value="TreeGrafter"/>
</dbReference>
<dbReference type="Pfam" id="PF02113">
    <property type="entry name" value="Peptidase_S13"/>
    <property type="match status" value="1"/>
</dbReference>
<dbReference type="PANTHER" id="PTHR30023">
    <property type="entry name" value="D-ALANYL-D-ALANINE CARBOXYPEPTIDASE"/>
    <property type="match status" value="1"/>
</dbReference>